<dbReference type="SMART" id="SM00248">
    <property type="entry name" value="ANK"/>
    <property type="match status" value="6"/>
</dbReference>
<protein>
    <submittedName>
        <fullName evidence="4">Uncharacterized protein</fullName>
    </submittedName>
</protein>
<evidence type="ECO:0000256" key="3">
    <source>
        <dbReference type="PROSITE-ProRule" id="PRU00023"/>
    </source>
</evidence>
<dbReference type="PRINTS" id="PR01415">
    <property type="entry name" value="ANKYRIN"/>
</dbReference>
<evidence type="ECO:0000256" key="1">
    <source>
        <dbReference type="ARBA" id="ARBA00022737"/>
    </source>
</evidence>
<keyword evidence="1" id="KW-0677">Repeat</keyword>
<dbReference type="AlphaFoldDB" id="A0A7S3P4M9"/>
<organism evidence="4">
    <name type="scientific">Amphora coffeiformis</name>
    <dbReference type="NCBI Taxonomy" id="265554"/>
    <lineage>
        <taxon>Eukaryota</taxon>
        <taxon>Sar</taxon>
        <taxon>Stramenopiles</taxon>
        <taxon>Ochrophyta</taxon>
        <taxon>Bacillariophyta</taxon>
        <taxon>Bacillariophyceae</taxon>
        <taxon>Bacillariophycidae</taxon>
        <taxon>Thalassiophysales</taxon>
        <taxon>Catenulaceae</taxon>
        <taxon>Amphora</taxon>
    </lineage>
</organism>
<dbReference type="InterPro" id="IPR036770">
    <property type="entry name" value="Ankyrin_rpt-contain_sf"/>
</dbReference>
<proteinExistence type="predicted"/>
<evidence type="ECO:0000313" key="4">
    <source>
        <dbReference type="EMBL" id="CAE0404601.1"/>
    </source>
</evidence>
<dbReference type="SUPFAM" id="SSF48403">
    <property type="entry name" value="Ankyrin repeat"/>
    <property type="match status" value="2"/>
</dbReference>
<reference evidence="4" key="1">
    <citation type="submission" date="2021-01" db="EMBL/GenBank/DDBJ databases">
        <authorList>
            <person name="Corre E."/>
            <person name="Pelletier E."/>
            <person name="Niang G."/>
            <person name="Scheremetjew M."/>
            <person name="Finn R."/>
            <person name="Kale V."/>
            <person name="Holt S."/>
            <person name="Cochrane G."/>
            <person name="Meng A."/>
            <person name="Brown T."/>
            <person name="Cohen L."/>
        </authorList>
    </citation>
    <scope>NUCLEOTIDE SEQUENCE</scope>
    <source>
        <strain evidence="4">CCMP127</strain>
    </source>
</reference>
<keyword evidence="2 3" id="KW-0040">ANK repeat</keyword>
<gene>
    <name evidence="4" type="ORF">ACOF00016_LOCUS2708</name>
</gene>
<dbReference type="Pfam" id="PF00023">
    <property type="entry name" value="Ank"/>
    <property type="match status" value="1"/>
</dbReference>
<dbReference type="Pfam" id="PF12796">
    <property type="entry name" value="Ank_2"/>
    <property type="match status" value="1"/>
</dbReference>
<name>A0A7S3P4M9_9STRA</name>
<evidence type="ECO:0000256" key="2">
    <source>
        <dbReference type="ARBA" id="ARBA00023043"/>
    </source>
</evidence>
<dbReference type="PROSITE" id="PS50297">
    <property type="entry name" value="ANK_REP_REGION"/>
    <property type="match status" value="2"/>
</dbReference>
<dbReference type="EMBL" id="HBIM01003124">
    <property type="protein sequence ID" value="CAE0404601.1"/>
    <property type="molecule type" value="Transcribed_RNA"/>
</dbReference>
<feature type="repeat" description="ANK" evidence="3">
    <location>
        <begin position="426"/>
        <end position="455"/>
    </location>
</feature>
<dbReference type="InterPro" id="IPR002110">
    <property type="entry name" value="Ankyrin_rpt"/>
</dbReference>
<accession>A0A7S3P4M9</accession>
<dbReference type="PANTHER" id="PTHR24134:SF9">
    <property type="entry name" value="ANKYRIN REPEAT AND SOCS BOX PROTEIN 8"/>
    <property type="match status" value="1"/>
</dbReference>
<dbReference type="PROSITE" id="PS50088">
    <property type="entry name" value="ANK_REPEAT"/>
    <property type="match status" value="2"/>
</dbReference>
<feature type="repeat" description="ANK" evidence="3">
    <location>
        <begin position="328"/>
        <end position="363"/>
    </location>
</feature>
<sequence length="615" mass="67579">MNLDNSGARHLYHAIHQKDTKALRQVLQQEQEKVNNNNPNARCDGHSKLQFIDTTSKEQQTPQERIVITFSPLEQVLEAGDTSADCLQVFLDQAGQTMLNDVALWGSLLHKTCQEGQVKCLRLLLEQNRRNKDIPNLVYGKPFLTPLHRVVQAWSEQERTQLPAKSSTETKQPNYAACFQLLLEYKANPARVDYFGRDVLQLACLQGLTVAVELLLSWHQKTNGKSNQNKFKFVTRRNYNHNDSSTKYTTALHAAASSGQADVLLHRLIDYASGGKDTLKKKLAILRDGVRSTPLHYVCKHNSYSVATAAARYLLQEASADPNARNAAGDTPLLIAVRDWKTGKRTLVTLLLEVGANVNVQERTNNPPSTAVTVASVAPTTTVTCHREKVFVEAMLRHGHAIQERRLINRGALKQTIQYAGQVCWTPLHYACFYGDTVLVQALLKGSADVHSKDARGRTPLCVTGLSLAARPNAPLLDMAVRLASTGDPLPLDGEDLSVTNNFVVRRGRQKNNRGSEDDEEGVSKTTSLLFSAGATISNVDADGNLPFAFACTTGADLTTIYRMVQAAGQDGLFDNQAIISKQRDGSTTRVTPPEVFRMSSSVGALDAPIGCIIL</sequence>
<dbReference type="PANTHER" id="PTHR24134">
    <property type="entry name" value="ANKYRIN REPEAT-CONTAINING PROTEIN DDB_G0279043"/>
    <property type="match status" value="1"/>
</dbReference>
<dbReference type="Gene3D" id="1.25.40.20">
    <property type="entry name" value="Ankyrin repeat-containing domain"/>
    <property type="match status" value="3"/>
</dbReference>